<dbReference type="GO" id="GO:0016887">
    <property type="term" value="F:ATP hydrolysis activity"/>
    <property type="evidence" value="ECO:0007669"/>
    <property type="project" value="InterPro"/>
</dbReference>
<dbReference type="Pfam" id="PF00005">
    <property type="entry name" value="ABC_tran"/>
    <property type="match status" value="1"/>
</dbReference>
<dbReference type="Gene3D" id="3.40.50.300">
    <property type="entry name" value="P-loop containing nucleotide triphosphate hydrolases"/>
    <property type="match status" value="1"/>
</dbReference>
<dbReference type="GO" id="GO:0005524">
    <property type="term" value="F:ATP binding"/>
    <property type="evidence" value="ECO:0007669"/>
    <property type="project" value="UniProtKB-KW"/>
</dbReference>
<dbReference type="SUPFAM" id="SSF52540">
    <property type="entry name" value="P-loop containing nucleoside triphosphate hydrolases"/>
    <property type="match status" value="1"/>
</dbReference>
<dbReference type="InterPro" id="IPR003439">
    <property type="entry name" value="ABC_transporter-like_ATP-bd"/>
</dbReference>
<dbReference type="PANTHER" id="PTHR42788:SF17">
    <property type="entry name" value="ALIPHATIC SULFONATES IMPORT ATP-BINDING PROTEIN SSUB"/>
    <property type="match status" value="1"/>
</dbReference>
<dbReference type="PROSITE" id="PS50893">
    <property type="entry name" value="ABC_TRANSPORTER_2"/>
    <property type="match status" value="1"/>
</dbReference>
<keyword evidence="1" id="KW-0813">Transport</keyword>
<dbReference type="InterPro" id="IPR027417">
    <property type="entry name" value="P-loop_NTPase"/>
</dbReference>
<accession>A0A7X0HQ51</accession>
<evidence type="ECO:0000259" key="7">
    <source>
        <dbReference type="PROSITE" id="PS50893"/>
    </source>
</evidence>
<keyword evidence="2" id="KW-1003">Cell membrane</keyword>
<dbReference type="RefSeq" id="WP_184521591.1">
    <property type="nucleotide sequence ID" value="NZ_JACHGK010000001.1"/>
</dbReference>
<comment type="caution">
    <text evidence="8">The sequence shown here is derived from an EMBL/GenBank/DDBJ whole genome shotgun (WGS) entry which is preliminary data.</text>
</comment>
<evidence type="ECO:0000256" key="3">
    <source>
        <dbReference type="ARBA" id="ARBA00022741"/>
    </source>
</evidence>
<organism evidence="8 9">
    <name type="scientific">Bacillus benzoevorans</name>
    <dbReference type="NCBI Taxonomy" id="1456"/>
    <lineage>
        <taxon>Bacteria</taxon>
        <taxon>Bacillati</taxon>
        <taxon>Bacillota</taxon>
        <taxon>Bacilli</taxon>
        <taxon>Bacillales</taxon>
        <taxon>Bacillaceae</taxon>
        <taxon>Bacillus</taxon>
    </lineage>
</organism>
<gene>
    <name evidence="8" type="ORF">HNR53_000173</name>
</gene>
<dbReference type="Proteomes" id="UP000531594">
    <property type="component" value="Unassembled WGS sequence"/>
</dbReference>
<evidence type="ECO:0000256" key="4">
    <source>
        <dbReference type="ARBA" id="ARBA00022840"/>
    </source>
</evidence>
<evidence type="ECO:0000256" key="5">
    <source>
        <dbReference type="ARBA" id="ARBA00022967"/>
    </source>
</evidence>
<dbReference type="InterPro" id="IPR003593">
    <property type="entry name" value="AAA+_ATPase"/>
</dbReference>
<keyword evidence="4 8" id="KW-0067">ATP-binding</keyword>
<name>A0A7X0HQ51_9BACI</name>
<dbReference type="InterPro" id="IPR050166">
    <property type="entry name" value="ABC_transporter_ATP-bind"/>
</dbReference>
<evidence type="ECO:0000313" key="9">
    <source>
        <dbReference type="Proteomes" id="UP000531594"/>
    </source>
</evidence>
<protein>
    <submittedName>
        <fullName evidence="8">Sulfonate transport system ATP-binding protein</fullName>
        <ecNumber evidence="8">3.6.3.-</ecNumber>
    </submittedName>
</protein>
<evidence type="ECO:0000256" key="1">
    <source>
        <dbReference type="ARBA" id="ARBA00022448"/>
    </source>
</evidence>
<sequence>MAAIQGNEPILKLSNIGKSFANKEVLRNIDLQVNPGEFIAIVGKSGCGKSTLLRIIAGLEEISSGSVIVHGEELNGRNKMAKIMFQDGRLLPWKKVYDNVGLGLKSDSQKQQISKILEQVGLADRSKAWPVELSGGQKQRVALARALIHEPQLLLLDEPLGALDALTRIEMHELIENLWREKQLTAILVTHDVEEAVALANRVILIEEGEIVMDLPIRLPYPRQRENPIYSKLVSQILNRIMKKRGNLVSELSLTK</sequence>
<evidence type="ECO:0000256" key="2">
    <source>
        <dbReference type="ARBA" id="ARBA00022475"/>
    </source>
</evidence>
<dbReference type="EMBL" id="JACHGK010000001">
    <property type="protein sequence ID" value="MBB6443585.1"/>
    <property type="molecule type" value="Genomic_DNA"/>
</dbReference>
<dbReference type="EC" id="3.6.3.-" evidence="8"/>
<dbReference type="SMART" id="SM00382">
    <property type="entry name" value="AAA"/>
    <property type="match status" value="1"/>
</dbReference>
<dbReference type="CDD" id="cd03293">
    <property type="entry name" value="ABC_NrtD_SsuB_transporters"/>
    <property type="match status" value="1"/>
</dbReference>
<keyword evidence="5" id="KW-1278">Translocase</keyword>
<feature type="domain" description="ABC transporter" evidence="7">
    <location>
        <begin position="11"/>
        <end position="233"/>
    </location>
</feature>
<keyword evidence="9" id="KW-1185">Reference proteome</keyword>
<evidence type="ECO:0000313" key="8">
    <source>
        <dbReference type="EMBL" id="MBB6443585.1"/>
    </source>
</evidence>
<dbReference type="PROSITE" id="PS00211">
    <property type="entry name" value="ABC_TRANSPORTER_1"/>
    <property type="match status" value="1"/>
</dbReference>
<dbReference type="PANTHER" id="PTHR42788">
    <property type="entry name" value="TAURINE IMPORT ATP-BINDING PROTEIN-RELATED"/>
    <property type="match status" value="1"/>
</dbReference>
<evidence type="ECO:0000256" key="6">
    <source>
        <dbReference type="ARBA" id="ARBA00023136"/>
    </source>
</evidence>
<dbReference type="InterPro" id="IPR017871">
    <property type="entry name" value="ABC_transporter-like_CS"/>
</dbReference>
<keyword evidence="6" id="KW-0472">Membrane</keyword>
<reference evidence="8 9" key="1">
    <citation type="submission" date="2020-08" db="EMBL/GenBank/DDBJ databases">
        <title>Genomic Encyclopedia of Type Strains, Phase IV (KMG-IV): sequencing the most valuable type-strain genomes for metagenomic binning, comparative biology and taxonomic classification.</title>
        <authorList>
            <person name="Goeker M."/>
        </authorList>
    </citation>
    <scope>NUCLEOTIDE SEQUENCE [LARGE SCALE GENOMIC DNA]</scope>
    <source>
        <strain evidence="8 9">DSM 5391</strain>
    </source>
</reference>
<keyword evidence="3" id="KW-0547">Nucleotide-binding</keyword>
<proteinExistence type="predicted"/>
<dbReference type="AlphaFoldDB" id="A0A7X0HQ51"/>
<keyword evidence="8" id="KW-0378">Hydrolase</keyword>